<reference evidence="1" key="1">
    <citation type="submission" date="2022-07" db="EMBL/GenBank/DDBJ databases">
        <title>Phylogenomic reconstructions and comparative analyses of Kickxellomycotina fungi.</title>
        <authorList>
            <person name="Reynolds N.K."/>
            <person name="Stajich J.E."/>
            <person name="Barry K."/>
            <person name="Grigoriev I.V."/>
            <person name="Crous P."/>
            <person name="Smith M.E."/>
        </authorList>
    </citation>
    <scope>NUCLEOTIDE SEQUENCE</scope>
    <source>
        <strain evidence="1">NBRC 105413</strain>
    </source>
</reference>
<proteinExistence type="predicted"/>
<evidence type="ECO:0000313" key="2">
    <source>
        <dbReference type="Proteomes" id="UP001145021"/>
    </source>
</evidence>
<keyword evidence="2" id="KW-1185">Reference proteome</keyword>
<dbReference type="EMBL" id="JANBOH010000414">
    <property type="protein sequence ID" value="KAJ1642375.1"/>
    <property type="molecule type" value="Genomic_DNA"/>
</dbReference>
<comment type="caution">
    <text evidence="1">The sequence shown here is derived from an EMBL/GenBank/DDBJ whole genome shotgun (WGS) entry which is preliminary data.</text>
</comment>
<evidence type="ECO:0000313" key="1">
    <source>
        <dbReference type="EMBL" id="KAJ1642375.1"/>
    </source>
</evidence>
<dbReference type="AlphaFoldDB" id="A0A9W8CHU1"/>
<sequence length="402" mass="47059">MDEQHIEHPHELHNQEQQLDSEWLLNHFNDQQQCQQEWQQLQWDYWQQQQQQQQQTLHQKGQKKQHLDNKPQCQWGQWDDWTKECKEKEAKKWKKEELTDKEQQMLHEQWNQKAEAGWQLQHEQKEWQEQRQQQLQDQCKEYQKQEAAQGLLPHCHLWTPKLLHHKLQELAYINCQHMDVELVHCLCCTFGLNPMLILRNWFAGMVCSYVPIPGKGLQCMLLAHSFHILFINKFQMSTWCPYCKEGQLEKLLQVDNLQPERWAEQPIITSHAVLHCPNVNCIGWVDHPITSKSCLHILNCDLAACLNFWHIVNGLQDDGSKPEHFECLTHTDDAPAAAQDGGSEAAGEEHPAQHWHMGNWQLSMVSNDSTINYAPGSARDMGNIQGKCLLVGACCITKLENA</sequence>
<accession>A0A9W8CHU1</accession>
<protein>
    <submittedName>
        <fullName evidence="1">Uncharacterized protein</fullName>
    </submittedName>
</protein>
<dbReference type="Proteomes" id="UP001145021">
    <property type="component" value="Unassembled WGS sequence"/>
</dbReference>
<gene>
    <name evidence="1" type="ORF">LPJ64_005774</name>
</gene>
<organism evidence="1 2">
    <name type="scientific">Coemansia asiatica</name>
    <dbReference type="NCBI Taxonomy" id="1052880"/>
    <lineage>
        <taxon>Eukaryota</taxon>
        <taxon>Fungi</taxon>
        <taxon>Fungi incertae sedis</taxon>
        <taxon>Zoopagomycota</taxon>
        <taxon>Kickxellomycotina</taxon>
        <taxon>Kickxellomycetes</taxon>
        <taxon>Kickxellales</taxon>
        <taxon>Kickxellaceae</taxon>
        <taxon>Coemansia</taxon>
    </lineage>
</organism>
<name>A0A9W8CHU1_9FUNG</name>